<accession>A0A523BBK3</accession>
<protein>
    <submittedName>
        <fullName evidence="1">Uncharacterized protein</fullName>
    </submittedName>
</protein>
<dbReference type="EMBL" id="QNVH01000042">
    <property type="protein sequence ID" value="TDA38254.1"/>
    <property type="molecule type" value="Genomic_DNA"/>
</dbReference>
<comment type="caution">
    <text evidence="1">The sequence shown here is derived from an EMBL/GenBank/DDBJ whole genome shotgun (WGS) entry which is preliminary data.</text>
</comment>
<reference evidence="1 2" key="1">
    <citation type="journal article" date="2019" name="Nat. Microbiol.">
        <title>Expanding anaerobic alkane metabolism in the domain of Archaea.</title>
        <authorList>
            <person name="Wang Y."/>
            <person name="Wegener G."/>
            <person name="Hou J."/>
            <person name="Wang F."/>
            <person name="Xiao X."/>
        </authorList>
    </citation>
    <scope>NUCLEOTIDE SEQUENCE [LARGE SCALE GENOMIC DNA]</scope>
    <source>
        <strain evidence="1">WYZ-LMO10</strain>
    </source>
</reference>
<dbReference type="Proteomes" id="UP000315399">
    <property type="component" value="Unassembled WGS sequence"/>
</dbReference>
<sequence length="103" mass="11608">MLFVFRGGWIDAIAMKRGVKDLEDLVEWLRDTGYFEEISGIAFGEGFRGAIGEKMNEKCLGIPLMSVSPRNRRDAEVVIEGVRKWLGQEVEAETDKLKSSTKV</sequence>
<proteinExistence type="predicted"/>
<evidence type="ECO:0000313" key="1">
    <source>
        <dbReference type="EMBL" id="TDA38254.1"/>
    </source>
</evidence>
<evidence type="ECO:0000313" key="2">
    <source>
        <dbReference type="Proteomes" id="UP000315399"/>
    </source>
</evidence>
<dbReference type="AlphaFoldDB" id="A0A523BBK3"/>
<organism evidence="1 2">
    <name type="scientific">Thermoproteota archaeon</name>
    <dbReference type="NCBI Taxonomy" id="2056631"/>
    <lineage>
        <taxon>Archaea</taxon>
        <taxon>Thermoproteota</taxon>
    </lineage>
</organism>
<gene>
    <name evidence="1" type="ORF">DSO08_04450</name>
</gene>
<name>A0A523BBK3_9CREN</name>